<name>A0A0P4WJ22_SCYOL</name>
<evidence type="ECO:0000256" key="9">
    <source>
        <dbReference type="ARBA" id="ARBA00023170"/>
    </source>
</evidence>
<dbReference type="InterPro" id="IPR023415">
    <property type="entry name" value="LDLR_class-A_CS"/>
</dbReference>
<keyword evidence="10" id="KW-0325">Glycoprotein</keyword>
<dbReference type="Pfam" id="PF00057">
    <property type="entry name" value="Ldl_recept_a"/>
    <property type="match status" value="3"/>
</dbReference>
<keyword evidence="6" id="KW-1133">Transmembrane helix</keyword>
<dbReference type="CDD" id="cd00112">
    <property type="entry name" value="LDLa"/>
    <property type="match status" value="3"/>
</dbReference>
<reference evidence="14" key="1">
    <citation type="submission" date="2015-09" db="EMBL/GenBank/DDBJ databases">
        <title>Scylla olivacea transcriptome.</title>
        <authorList>
            <person name="Ikhwanuddin M."/>
        </authorList>
    </citation>
    <scope>NUCLEOTIDE SEQUENCE</scope>
</reference>
<dbReference type="InterPro" id="IPR051221">
    <property type="entry name" value="LDLR-related"/>
</dbReference>
<protein>
    <recommendedName>
        <fullName evidence="13">EGF-like domain-containing protein</fullName>
    </recommendedName>
</protein>
<dbReference type="SMART" id="SM00192">
    <property type="entry name" value="LDLa"/>
    <property type="match status" value="3"/>
</dbReference>
<dbReference type="GO" id="GO:0012505">
    <property type="term" value="C:endomembrane system"/>
    <property type="evidence" value="ECO:0007669"/>
    <property type="project" value="UniProtKB-SubCell"/>
</dbReference>
<evidence type="ECO:0000256" key="10">
    <source>
        <dbReference type="ARBA" id="ARBA00023180"/>
    </source>
</evidence>
<keyword evidence="3" id="KW-0812">Transmembrane</keyword>
<evidence type="ECO:0000256" key="12">
    <source>
        <dbReference type="SAM" id="SignalP"/>
    </source>
</evidence>
<evidence type="ECO:0000256" key="7">
    <source>
        <dbReference type="ARBA" id="ARBA00023136"/>
    </source>
</evidence>
<evidence type="ECO:0000256" key="4">
    <source>
        <dbReference type="ARBA" id="ARBA00022729"/>
    </source>
</evidence>
<evidence type="ECO:0000256" key="11">
    <source>
        <dbReference type="PROSITE-ProRule" id="PRU00124"/>
    </source>
</evidence>
<evidence type="ECO:0000256" key="8">
    <source>
        <dbReference type="ARBA" id="ARBA00023157"/>
    </source>
</evidence>
<dbReference type="PANTHER" id="PTHR22722:SF14">
    <property type="entry name" value="MEGALIN, ISOFORM A"/>
    <property type="match status" value="1"/>
</dbReference>
<dbReference type="EMBL" id="GDRN01054793">
    <property type="protein sequence ID" value="JAI66066.1"/>
    <property type="molecule type" value="Transcribed_RNA"/>
</dbReference>
<dbReference type="Pfam" id="PF00008">
    <property type="entry name" value="EGF"/>
    <property type="match status" value="1"/>
</dbReference>
<dbReference type="Gene3D" id="4.10.400.10">
    <property type="entry name" value="Low-density Lipoprotein Receptor"/>
    <property type="match status" value="3"/>
</dbReference>
<keyword evidence="4 12" id="KW-0732">Signal</keyword>
<dbReference type="Gene3D" id="2.10.25.10">
    <property type="entry name" value="Laminin"/>
    <property type="match status" value="1"/>
</dbReference>
<dbReference type="FunFam" id="4.10.400.10:FF:000045">
    <property type="entry name" value="Low-density lipoprotein receptor-related protein 2"/>
    <property type="match status" value="1"/>
</dbReference>
<dbReference type="FunFam" id="4.10.400.10:FF:000002">
    <property type="entry name" value="Low-density lipoprotein receptor-related protein 1"/>
    <property type="match status" value="1"/>
</dbReference>
<feature type="domain" description="EGF-like" evidence="13">
    <location>
        <begin position="175"/>
        <end position="214"/>
    </location>
</feature>
<dbReference type="SMART" id="SM00181">
    <property type="entry name" value="EGF"/>
    <property type="match status" value="1"/>
</dbReference>
<evidence type="ECO:0000256" key="1">
    <source>
        <dbReference type="ARBA" id="ARBA00004167"/>
    </source>
</evidence>
<feature type="chain" id="PRO_5006070543" description="EGF-like domain-containing protein" evidence="12">
    <location>
        <begin position="32"/>
        <end position="230"/>
    </location>
</feature>
<evidence type="ECO:0000256" key="2">
    <source>
        <dbReference type="ARBA" id="ARBA00004308"/>
    </source>
</evidence>
<keyword evidence="9" id="KW-0675">Receptor</keyword>
<dbReference type="GO" id="GO:0006898">
    <property type="term" value="P:receptor-mediated endocytosis"/>
    <property type="evidence" value="ECO:0007669"/>
    <property type="project" value="TreeGrafter"/>
</dbReference>
<comment type="subcellular location">
    <subcellularLocation>
        <location evidence="2">Endomembrane system</location>
    </subcellularLocation>
    <subcellularLocation>
        <location evidence="1">Membrane</location>
        <topology evidence="1">Single-pass membrane protein</topology>
    </subcellularLocation>
</comment>
<dbReference type="GO" id="GO:0016324">
    <property type="term" value="C:apical plasma membrane"/>
    <property type="evidence" value="ECO:0007669"/>
    <property type="project" value="TreeGrafter"/>
</dbReference>
<dbReference type="InterPro" id="IPR002172">
    <property type="entry name" value="LDrepeatLR_classA_rpt"/>
</dbReference>
<dbReference type="AlphaFoldDB" id="A0A0P4WJ22"/>
<sequence length="230" mass="24980">MSNTALHFEFCWLYSNVLINLLSTLIPSTSPSTSRGDSSWIFYHSPQCREDEFKCESSGLCVPGALKCDGQEDCDDGSDEDSCTAAPPTTACSHDEFQCVTSGTCVPISWHCDSVEDCSDGSDEANCPLKPSCEEGKLQCLSSGDCVPSNWRCDGFPDCQDGSDEEDCTEVVKDECKDSPCSHGCLEASWHTQGFLCICPDGMTLLAHDRHTCVQRGTEDIKGINKNIKG</sequence>
<evidence type="ECO:0000256" key="3">
    <source>
        <dbReference type="ARBA" id="ARBA00022692"/>
    </source>
</evidence>
<keyword evidence="7" id="KW-0472">Membrane</keyword>
<feature type="disulfide bond" evidence="11">
    <location>
        <begin position="112"/>
        <end position="127"/>
    </location>
</feature>
<dbReference type="PROSITE" id="PS01209">
    <property type="entry name" value="LDLRA_1"/>
    <property type="match status" value="3"/>
</dbReference>
<feature type="disulfide bond" evidence="11">
    <location>
        <begin position="153"/>
        <end position="168"/>
    </location>
</feature>
<proteinExistence type="predicted"/>
<evidence type="ECO:0000259" key="13">
    <source>
        <dbReference type="SMART" id="SM00181"/>
    </source>
</evidence>
<dbReference type="InterPro" id="IPR000742">
    <property type="entry name" value="EGF"/>
</dbReference>
<keyword evidence="5" id="KW-0677">Repeat</keyword>
<keyword evidence="8 11" id="KW-1015">Disulfide bond</keyword>
<dbReference type="GO" id="GO:0043235">
    <property type="term" value="C:receptor complex"/>
    <property type="evidence" value="ECO:0007669"/>
    <property type="project" value="TreeGrafter"/>
</dbReference>
<dbReference type="InterPro" id="IPR036055">
    <property type="entry name" value="LDL_receptor-like_sf"/>
</dbReference>
<evidence type="ECO:0000256" key="5">
    <source>
        <dbReference type="ARBA" id="ARBA00022737"/>
    </source>
</evidence>
<comment type="caution">
    <text evidence="11">Lacks conserved residue(s) required for the propagation of feature annotation.</text>
</comment>
<dbReference type="PROSITE" id="PS50068">
    <property type="entry name" value="LDLRA_2"/>
    <property type="match status" value="3"/>
</dbReference>
<dbReference type="PANTHER" id="PTHR22722">
    <property type="entry name" value="LOW-DENSITY LIPOPROTEIN RECEPTOR-RELATED PROTEIN 2-RELATED"/>
    <property type="match status" value="1"/>
</dbReference>
<dbReference type="PRINTS" id="PR00261">
    <property type="entry name" value="LDLRECEPTOR"/>
</dbReference>
<dbReference type="SUPFAM" id="SSF57196">
    <property type="entry name" value="EGF/Laminin"/>
    <property type="match status" value="1"/>
</dbReference>
<evidence type="ECO:0000256" key="6">
    <source>
        <dbReference type="ARBA" id="ARBA00022989"/>
    </source>
</evidence>
<dbReference type="SUPFAM" id="SSF57424">
    <property type="entry name" value="LDL receptor-like module"/>
    <property type="match status" value="3"/>
</dbReference>
<dbReference type="GO" id="GO:0042562">
    <property type="term" value="F:hormone binding"/>
    <property type="evidence" value="ECO:0007669"/>
    <property type="project" value="TreeGrafter"/>
</dbReference>
<organism evidence="14">
    <name type="scientific">Scylla olivacea</name>
    <name type="common">Orange mud crab</name>
    <name type="synonym">Cancer olivacea</name>
    <dbReference type="NCBI Taxonomy" id="85551"/>
    <lineage>
        <taxon>Eukaryota</taxon>
        <taxon>Metazoa</taxon>
        <taxon>Ecdysozoa</taxon>
        <taxon>Arthropoda</taxon>
        <taxon>Crustacea</taxon>
        <taxon>Multicrustacea</taxon>
        <taxon>Malacostraca</taxon>
        <taxon>Eumalacostraca</taxon>
        <taxon>Eucarida</taxon>
        <taxon>Decapoda</taxon>
        <taxon>Pleocyemata</taxon>
        <taxon>Brachyura</taxon>
        <taxon>Eubrachyura</taxon>
        <taxon>Portunoidea</taxon>
        <taxon>Portunidae</taxon>
        <taxon>Portuninae</taxon>
        <taxon>Scylla</taxon>
    </lineage>
</organism>
<feature type="disulfide bond" evidence="11">
    <location>
        <begin position="68"/>
        <end position="83"/>
    </location>
</feature>
<evidence type="ECO:0000313" key="14">
    <source>
        <dbReference type="EMBL" id="JAI66066.1"/>
    </source>
</evidence>
<accession>A0A0P4WJ22</accession>
<feature type="signal peptide" evidence="12">
    <location>
        <begin position="1"/>
        <end position="31"/>
    </location>
</feature>